<organism evidence="2 3">
    <name type="scientific">Clostridium vincentii</name>
    <dbReference type="NCBI Taxonomy" id="52704"/>
    <lineage>
        <taxon>Bacteria</taxon>
        <taxon>Bacillati</taxon>
        <taxon>Bacillota</taxon>
        <taxon>Clostridia</taxon>
        <taxon>Eubacteriales</taxon>
        <taxon>Clostridiaceae</taxon>
        <taxon>Clostridium</taxon>
    </lineage>
</organism>
<evidence type="ECO:0000259" key="1">
    <source>
        <dbReference type="Pfam" id="PF09359"/>
    </source>
</evidence>
<keyword evidence="3" id="KW-1185">Reference proteome</keyword>
<dbReference type="InterPro" id="IPR042267">
    <property type="entry name" value="VTC_sf"/>
</dbReference>
<evidence type="ECO:0000313" key="3">
    <source>
        <dbReference type="Proteomes" id="UP000239471"/>
    </source>
</evidence>
<reference evidence="2 3" key="1">
    <citation type="submission" date="2018-03" db="EMBL/GenBank/DDBJ databases">
        <title>Genome sequence of Clostridium vincentii DSM 10228.</title>
        <authorList>
            <person name="Poehlein A."/>
            <person name="Daniel R."/>
        </authorList>
    </citation>
    <scope>NUCLEOTIDE SEQUENCE [LARGE SCALE GENOMIC DNA]</scope>
    <source>
        <strain evidence="2 3">DSM 10228</strain>
    </source>
</reference>
<dbReference type="InterPro" id="IPR018966">
    <property type="entry name" value="VTC_domain"/>
</dbReference>
<dbReference type="CDD" id="cd07750">
    <property type="entry name" value="PolyPPase_VTC_like"/>
    <property type="match status" value="1"/>
</dbReference>
<dbReference type="AlphaFoldDB" id="A0A2T0BID1"/>
<sequence length="229" mass="26808">MPAVKYRHELKHFINYSDYLQIKNRLKFITSLDNFADKKTGRYKIRSLYFDNIYDKVLLEKINGVDNREKFRIRLYNDDSSFIRLEKKTKKNGLCQKLNAIITKEQCALIISGSLGWIKETDNPLLMEFYCKSKYQLLKPATIVDYTREAYLYKVGNVRITFDMNVRSGLYSKNIFDKDLPVADPISDNSIILEVKYDEFLPEIISNVIQTNNKQATAISKYASCRIYG</sequence>
<dbReference type="Proteomes" id="UP000239471">
    <property type="component" value="Unassembled WGS sequence"/>
</dbReference>
<dbReference type="GO" id="GO:0006799">
    <property type="term" value="P:polyphosphate biosynthetic process"/>
    <property type="evidence" value="ECO:0007669"/>
    <property type="project" value="UniProtKB-ARBA"/>
</dbReference>
<comment type="caution">
    <text evidence="2">The sequence shown here is derived from an EMBL/GenBank/DDBJ whole genome shotgun (WGS) entry which is preliminary data.</text>
</comment>
<dbReference type="Gene3D" id="3.20.100.30">
    <property type="entry name" value="VTC, catalytic tunnel domain"/>
    <property type="match status" value="1"/>
</dbReference>
<gene>
    <name evidence="2" type="ORF">CLVI_08120</name>
</gene>
<dbReference type="Pfam" id="PF09359">
    <property type="entry name" value="VTC"/>
    <property type="match status" value="1"/>
</dbReference>
<proteinExistence type="predicted"/>
<evidence type="ECO:0000313" key="2">
    <source>
        <dbReference type="EMBL" id="PRR83562.1"/>
    </source>
</evidence>
<accession>A0A2T0BID1</accession>
<dbReference type="EMBL" id="PVXQ01000006">
    <property type="protein sequence ID" value="PRR83562.1"/>
    <property type="molecule type" value="Genomic_DNA"/>
</dbReference>
<dbReference type="OrthoDB" id="9784042at2"/>
<name>A0A2T0BID1_9CLOT</name>
<feature type="domain" description="VTC" evidence="1">
    <location>
        <begin position="7"/>
        <end position="224"/>
    </location>
</feature>
<dbReference type="RefSeq" id="WP_106058844.1">
    <property type="nucleotide sequence ID" value="NZ_PVXQ01000006.1"/>
</dbReference>
<protein>
    <submittedName>
        <fullName evidence="2">VTC domain protein</fullName>
    </submittedName>
</protein>